<name>A0A378FU92_KLEPN</name>
<organism evidence="1 2">
    <name type="scientific">Klebsiella pneumoniae</name>
    <dbReference type="NCBI Taxonomy" id="573"/>
    <lineage>
        <taxon>Bacteria</taxon>
        <taxon>Pseudomonadati</taxon>
        <taxon>Pseudomonadota</taxon>
        <taxon>Gammaproteobacteria</taxon>
        <taxon>Enterobacterales</taxon>
        <taxon>Enterobacteriaceae</taxon>
        <taxon>Klebsiella/Raoultella group</taxon>
        <taxon>Klebsiella</taxon>
        <taxon>Klebsiella pneumoniae complex</taxon>
    </lineage>
</organism>
<evidence type="ECO:0000313" key="1">
    <source>
        <dbReference type="EMBL" id="STW47653.1"/>
    </source>
</evidence>
<proteinExistence type="predicted"/>
<accession>A0A378FU92</accession>
<evidence type="ECO:0000313" key="2">
    <source>
        <dbReference type="Proteomes" id="UP000255167"/>
    </source>
</evidence>
<gene>
    <name evidence="1" type="ORF">NCTC9617_04210</name>
</gene>
<protein>
    <submittedName>
        <fullName evidence="1">Uncharacterized protein</fullName>
    </submittedName>
</protein>
<dbReference type="Proteomes" id="UP000255167">
    <property type="component" value="Unassembled WGS sequence"/>
</dbReference>
<dbReference type="EMBL" id="UGNC01000005">
    <property type="protein sequence ID" value="STW47653.1"/>
    <property type="molecule type" value="Genomic_DNA"/>
</dbReference>
<sequence>MKPKDALTTFAGTLKDLGAADSTLSHGAGVRLYL</sequence>
<dbReference type="AlphaFoldDB" id="A0A378FU92"/>
<reference evidence="1 2" key="1">
    <citation type="submission" date="2018-06" db="EMBL/GenBank/DDBJ databases">
        <authorList>
            <consortium name="Pathogen Informatics"/>
            <person name="Doyle S."/>
        </authorList>
    </citation>
    <scope>NUCLEOTIDE SEQUENCE [LARGE SCALE GENOMIC DNA]</scope>
    <source>
        <strain evidence="1 2">NCTC9617</strain>
    </source>
</reference>